<organism evidence="1 2">
    <name type="scientific">Trifolium medium</name>
    <dbReference type="NCBI Taxonomy" id="97028"/>
    <lineage>
        <taxon>Eukaryota</taxon>
        <taxon>Viridiplantae</taxon>
        <taxon>Streptophyta</taxon>
        <taxon>Embryophyta</taxon>
        <taxon>Tracheophyta</taxon>
        <taxon>Spermatophyta</taxon>
        <taxon>Magnoliopsida</taxon>
        <taxon>eudicotyledons</taxon>
        <taxon>Gunneridae</taxon>
        <taxon>Pentapetalae</taxon>
        <taxon>rosids</taxon>
        <taxon>fabids</taxon>
        <taxon>Fabales</taxon>
        <taxon>Fabaceae</taxon>
        <taxon>Papilionoideae</taxon>
        <taxon>50 kb inversion clade</taxon>
        <taxon>NPAAA clade</taxon>
        <taxon>Hologalegina</taxon>
        <taxon>IRL clade</taxon>
        <taxon>Trifolieae</taxon>
        <taxon>Trifolium</taxon>
    </lineage>
</organism>
<evidence type="ECO:0000313" key="2">
    <source>
        <dbReference type="Proteomes" id="UP000265520"/>
    </source>
</evidence>
<reference evidence="1 2" key="1">
    <citation type="journal article" date="2018" name="Front. Plant Sci.">
        <title>Red Clover (Trifolium pratense) and Zigzag Clover (T. medium) - A Picture of Genomic Similarities and Differences.</title>
        <authorList>
            <person name="Dluhosova J."/>
            <person name="Istvanek J."/>
            <person name="Nedelnik J."/>
            <person name="Repkova J."/>
        </authorList>
    </citation>
    <scope>NUCLEOTIDE SEQUENCE [LARGE SCALE GENOMIC DNA]</scope>
    <source>
        <strain evidence="2">cv. 10/8</strain>
        <tissue evidence="1">Leaf</tissue>
    </source>
</reference>
<keyword evidence="2" id="KW-1185">Reference proteome</keyword>
<dbReference type="AlphaFoldDB" id="A0A392S8X7"/>
<dbReference type="Proteomes" id="UP000265520">
    <property type="component" value="Unassembled WGS sequence"/>
</dbReference>
<comment type="caution">
    <text evidence="1">The sequence shown here is derived from an EMBL/GenBank/DDBJ whole genome shotgun (WGS) entry which is preliminary data.</text>
</comment>
<sequence>MEHEGKRSKTKQQSLSQRIGAANADMVSMATFPFETDCERIPHVFEEAKDMMLVDLGRRWWLEKVVDTTVGE</sequence>
<proteinExistence type="predicted"/>
<evidence type="ECO:0000313" key="1">
    <source>
        <dbReference type="EMBL" id="MCI45298.1"/>
    </source>
</evidence>
<protein>
    <submittedName>
        <fullName evidence="1">Uncharacterized protein</fullName>
    </submittedName>
</protein>
<accession>A0A392S8X7</accession>
<name>A0A392S8X7_9FABA</name>
<dbReference type="EMBL" id="LXQA010342214">
    <property type="protein sequence ID" value="MCI45298.1"/>
    <property type="molecule type" value="Genomic_DNA"/>
</dbReference>